<sequence>MAENTSATVSILSNPAIAAPNSLIAINATAQLPLKLSPTNYLTWRAQFNALLIGYDLMQYVDGTYPEPPTTINNTVNPTHTLWHRQDQLLLHSIIASVSEKIMPLIASSTTSHMAWEKIKTLYANRSRSRVMSLKERLTATTKGSNSVREFLNTMRSISDELSIIGEPPSDIDLVVHVLNGLGPPFNSRNQLCA</sequence>
<gene>
    <name evidence="1" type="ORF">SVIM_LOCUS239330</name>
</gene>
<dbReference type="AlphaFoldDB" id="A0A6N2LJF4"/>
<organism evidence="1">
    <name type="scientific">Salix viminalis</name>
    <name type="common">Common osier</name>
    <name type="synonym">Basket willow</name>
    <dbReference type="NCBI Taxonomy" id="40686"/>
    <lineage>
        <taxon>Eukaryota</taxon>
        <taxon>Viridiplantae</taxon>
        <taxon>Streptophyta</taxon>
        <taxon>Embryophyta</taxon>
        <taxon>Tracheophyta</taxon>
        <taxon>Spermatophyta</taxon>
        <taxon>Magnoliopsida</taxon>
        <taxon>eudicotyledons</taxon>
        <taxon>Gunneridae</taxon>
        <taxon>Pentapetalae</taxon>
        <taxon>rosids</taxon>
        <taxon>fabids</taxon>
        <taxon>Malpighiales</taxon>
        <taxon>Salicaceae</taxon>
        <taxon>Saliceae</taxon>
        <taxon>Salix</taxon>
    </lineage>
</organism>
<evidence type="ECO:0008006" key="2">
    <source>
        <dbReference type="Google" id="ProtNLM"/>
    </source>
</evidence>
<proteinExistence type="predicted"/>
<evidence type="ECO:0000313" key="1">
    <source>
        <dbReference type="EMBL" id="VFU41040.1"/>
    </source>
</evidence>
<dbReference type="EMBL" id="CAADRP010001555">
    <property type="protein sequence ID" value="VFU41040.1"/>
    <property type="molecule type" value="Genomic_DNA"/>
</dbReference>
<accession>A0A6N2LJF4</accession>
<dbReference type="PANTHER" id="PTHR47481">
    <property type="match status" value="1"/>
</dbReference>
<protein>
    <recommendedName>
        <fullName evidence="2">Retrotransposon Copia-like N-terminal domain-containing protein</fullName>
    </recommendedName>
</protein>
<reference evidence="1" key="1">
    <citation type="submission" date="2019-03" db="EMBL/GenBank/DDBJ databases">
        <authorList>
            <person name="Mank J."/>
            <person name="Almeida P."/>
        </authorList>
    </citation>
    <scope>NUCLEOTIDE SEQUENCE</scope>
    <source>
        <strain evidence="1">78183</strain>
    </source>
</reference>
<dbReference type="PANTHER" id="PTHR47481:SF9">
    <property type="entry name" value="RETROTRANSPOSON GAG DOMAIN-CONTAINING PROTEIN"/>
    <property type="match status" value="1"/>
</dbReference>
<dbReference type="Pfam" id="PF14223">
    <property type="entry name" value="Retrotran_gag_2"/>
    <property type="match status" value="1"/>
</dbReference>
<name>A0A6N2LJF4_SALVM</name>